<evidence type="ECO:0000313" key="4">
    <source>
        <dbReference type="EMBL" id="VDL65581.1"/>
    </source>
</evidence>
<proteinExistence type="inferred from homology"/>
<reference evidence="4 5" key="2">
    <citation type="submission" date="2018-11" db="EMBL/GenBank/DDBJ databases">
        <authorList>
            <consortium name="Pathogen Informatics"/>
        </authorList>
    </citation>
    <scope>NUCLEOTIDE SEQUENCE [LARGE SCALE GENOMIC DNA]</scope>
</reference>
<dbReference type="InterPro" id="IPR043129">
    <property type="entry name" value="ATPase_NBD"/>
</dbReference>
<dbReference type="Proteomes" id="UP000271162">
    <property type="component" value="Unassembled WGS sequence"/>
</dbReference>
<dbReference type="WBParaSite" id="NBR_0000199101-mRNA-1">
    <property type="protein sequence ID" value="NBR_0000199101-mRNA-1"/>
    <property type="gene ID" value="NBR_0000199101"/>
</dbReference>
<keyword evidence="3" id="KW-0418">Kinase</keyword>
<organism evidence="6">
    <name type="scientific">Nippostrongylus brasiliensis</name>
    <name type="common">Rat hookworm</name>
    <dbReference type="NCBI Taxonomy" id="27835"/>
    <lineage>
        <taxon>Eukaryota</taxon>
        <taxon>Metazoa</taxon>
        <taxon>Ecdysozoa</taxon>
        <taxon>Nematoda</taxon>
        <taxon>Chromadorea</taxon>
        <taxon>Rhabditida</taxon>
        <taxon>Rhabditina</taxon>
        <taxon>Rhabditomorpha</taxon>
        <taxon>Strongyloidea</taxon>
        <taxon>Heligmosomidae</taxon>
        <taxon>Nippostrongylus</taxon>
    </lineage>
</organism>
<evidence type="ECO:0000313" key="6">
    <source>
        <dbReference type="WBParaSite" id="NBR_0000199101-mRNA-1"/>
    </source>
</evidence>
<protein>
    <submittedName>
        <fullName evidence="6">FGGY_N domain-containing protein</fullName>
    </submittedName>
</protein>
<evidence type="ECO:0000256" key="1">
    <source>
        <dbReference type="ARBA" id="ARBA00009156"/>
    </source>
</evidence>
<evidence type="ECO:0000256" key="2">
    <source>
        <dbReference type="ARBA" id="ARBA00022679"/>
    </source>
</evidence>
<keyword evidence="2" id="KW-0808">Transferase</keyword>
<accession>A0A0N4XHI9</accession>
<evidence type="ECO:0000313" key="5">
    <source>
        <dbReference type="Proteomes" id="UP000271162"/>
    </source>
</evidence>
<dbReference type="Gene3D" id="3.30.420.40">
    <property type="match status" value="2"/>
</dbReference>
<dbReference type="SUPFAM" id="SSF53067">
    <property type="entry name" value="Actin-like ATPase domain"/>
    <property type="match status" value="2"/>
</dbReference>
<dbReference type="AlphaFoldDB" id="A0A0N4XHI9"/>
<name>A0A0N4XHI9_NIPBR</name>
<dbReference type="OMA" id="CAMNGGN"/>
<dbReference type="GO" id="GO:0005829">
    <property type="term" value="C:cytosol"/>
    <property type="evidence" value="ECO:0007669"/>
    <property type="project" value="TreeGrafter"/>
</dbReference>
<comment type="similarity">
    <text evidence="1">Belongs to the FGGY kinase family.</text>
</comment>
<keyword evidence="5" id="KW-1185">Reference proteome</keyword>
<evidence type="ECO:0000256" key="3">
    <source>
        <dbReference type="ARBA" id="ARBA00022777"/>
    </source>
</evidence>
<dbReference type="STRING" id="27835.A0A0N4XHI9"/>
<dbReference type="PANTHER" id="PTHR10196">
    <property type="entry name" value="SUGAR KINASE"/>
    <property type="match status" value="1"/>
</dbReference>
<gene>
    <name evidence="4" type="ORF">NBR_LOCUS1992</name>
</gene>
<sequence>MAEDATRTSSEELFRIGIAGQQHGIVMWNSEALQRGVLDCSELYNWMYPGDEKAAAKLPKSSSNCVFPGYGMRTLCELASYPDFDKTHHWDRCGNIMDYLACYLTGTDEVQMSESNAYCWGYSTGLHWNEEILPFTPKWIQLPEIVSTDAGTFTKLGDCRLKALNGLQVGVAIADLHGCIMSVRGLYDGADHAYLVLGTSSQLCFVLSNAVKLPKMPITTHIFPFTKDLILVAAASMNGGNALDAFLKSIRQWSEEMTETKTPNVDMSRILMEVDRGYLSQIHFTVSSQMEEGSKRDFPKVKAVFTAERGSPDTGAEICGLKSNTSLTEMLIGVCEGVVHNLFSLVPSELLTSFGVRKLFLCGNAKQSRFLVHIRRYLQEQGAELELVLAETDTSAAYGVAL</sequence>
<reference evidence="6" key="1">
    <citation type="submission" date="2017-02" db="UniProtKB">
        <authorList>
            <consortium name="WormBaseParasite"/>
        </authorList>
    </citation>
    <scope>IDENTIFICATION</scope>
</reference>
<dbReference type="GO" id="GO:0006071">
    <property type="term" value="P:glycerol metabolic process"/>
    <property type="evidence" value="ECO:0007669"/>
    <property type="project" value="TreeGrafter"/>
</dbReference>
<dbReference type="EMBL" id="UYSL01001952">
    <property type="protein sequence ID" value="VDL65581.1"/>
    <property type="molecule type" value="Genomic_DNA"/>
</dbReference>
<dbReference type="GO" id="GO:0050277">
    <property type="term" value="F:sedoheptulokinase activity"/>
    <property type="evidence" value="ECO:0007669"/>
    <property type="project" value="TreeGrafter"/>
</dbReference>
<dbReference type="PANTHER" id="PTHR10196:SF67">
    <property type="entry name" value="SEDOHEPTULOKINASE"/>
    <property type="match status" value="1"/>
</dbReference>